<gene>
    <name evidence="2" type="ORF">GCM10010326_01190</name>
</gene>
<evidence type="ECO:0000256" key="1">
    <source>
        <dbReference type="SAM" id="MobiDB-lite"/>
    </source>
</evidence>
<proteinExistence type="predicted"/>
<sequence length="79" mass="8132">MEAGKHAAVTDSRNPSPFQLGHQSAHQRGLPGHVDTVNEDPQLLSPWTKPAALPGLDPLKALHAAGLSLVTPAGPGIGM</sequence>
<name>A0ABQ2ZDY6_9ACTN</name>
<feature type="compositionally biased region" description="Polar residues" evidence="1">
    <location>
        <begin position="11"/>
        <end position="26"/>
    </location>
</feature>
<feature type="region of interest" description="Disordered" evidence="1">
    <location>
        <begin position="1"/>
        <end position="42"/>
    </location>
</feature>
<keyword evidence="3" id="KW-1185">Reference proteome</keyword>
<dbReference type="Proteomes" id="UP000600946">
    <property type="component" value="Unassembled WGS sequence"/>
</dbReference>
<comment type="caution">
    <text evidence="2">The sequence shown here is derived from an EMBL/GenBank/DDBJ whole genome shotgun (WGS) entry which is preliminary data.</text>
</comment>
<dbReference type="EMBL" id="BMUU01000001">
    <property type="protein sequence ID" value="GGY13663.1"/>
    <property type="molecule type" value="Genomic_DNA"/>
</dbReference>
<protein>
    <submittedName>
        <fullName evidence="2">Uncharacterized protein</fullName>
    </submittedName>
</protein>
<evidence type="ECO:0000313" key="2">
    <source>
        <dbReference type="EMBL" id="GGY13663.1"/>
    </source>
</evidence>
<organism evidence="2 3">
    <name type="scientific">Streptomyces xanthochromogenes</name>
    <dbReference type="NCBI Taxonomy" id="67384"/>
    <lineage>
        <taxon>Bacteria</taxon>
        <taxon>Bacillati</taxon>
        <taxon>Actinomycetota</taxon>
        <taxon>Actinomycetes</taxon>
        <taxon>Kitasatosporales</taxon>
        <taxon>Streptomycetaceae</taxon>
        <taxon>Streptomyces</taxon>
    </lineage>
</organism>
<accession>A0ABQ2ZDY6</accession>
<reference evidence="3" key="1">
    <citation type="journal article" date="2019" name="Int. J. Syst. Evol. Microbiol.">
        <title>The Global Catalogue of Microorganisms (GCM) 10K type strain sequencing project: providing services to taxonomists for standard genome sequencing and annotation.</title>
        <authorList>
            <consortium name="The Broad Institute Genomics Platform"/>
            <consortium name="The Broad Institute Genome Sequencing Center for Infectious Disease"/>
            <person name="Wu L."/>
            <person name="Ma J."/>
        </authorList>
    </citation>
    <scope>NUCLEOTIDE SEQUENCE [LARGE SCALE GENOMIC DNA]</scope>
    <source>
        <strain evidence="3">JCM 4594</strain>
    </source>
</reference>
<evidence type="ECO:0000313" key="3">
    <source>
        <dbReference type="Proteomes" id="UP000600946"/>
    </source>
</evidence>